<dbReference type="GO" id="GO:0004519">
    <property type="term" value="F:endonuclease activity"/>
    <property type="evidence" value="ECO:0007669"/>
    <property type="project" value="UniProtKB-KW"/>
</dbReference>
<dbReference type="GO" id="GO:0005524">
    <property type="term" value="F:ATP binding"/>
    <property type="evidence" value="ECO:0007669"/>
    <property type="project" value="InterPro"/>
</dbReference>
<dbReference type="OrthoDB" id="9813673at2"/>
<dbReference type="AlphaFoldDB" id="A0A2X3VHS8"/>
<proteinExistence type="predicted"/>
<dbReference type="SUPFAM" id="SSF53335">
    <property type="entry name" value="S-adenosyl-L-methionine-dependent methyltransferases"/>
    <property type="match status" value="1"/>
</dbReference>
<dbReference type="REBASE" id="255508">
    <property type="entry name" value="RM2.Sfe12278ORF1498P"/>
</dbReference>
<dbReference type="EMBL" id="LS483343">
    <property type="protein sequence ID" value="SQF40920.1"/>
    <property type="molecule type" value="Genomic_DNA"/>
</dbReference>
<keyword evidence="2" id="KW-0378">Hydrolase</keyword>
<dbReference type="KEGG" id="sfer:NCTC12278_01499"/>
<dbReference type="STRING" id="1123303.GCA_000372425_01016"/>
<dbReference type="Gene3D" id="3.40.50.150">
    <property type="entry name" value="Vaccinia Virus protein VP39"/>
    <property type="match status" value="1"/>
</dbReference>
<sequence length="1104" mass="126954">MNRRTTIKTSRTVFPKIYAYTLPLEAKDVQGWVKIGYTERENEDIRIQEQPGPKVFGQYYKLWVKSARNIDGEFFTDHDFHSFIQKRGIKRETKYASNEWFYFNGTPDNALKLYKDFVTKDFADKSGEGHLYQLRNEQANAMLQAESYFDKGGKEFLWNAKPRFGKTLATYDLARKLDAVNVLIVTNRPAIANSWFDDYEKFIGWQTNYLFVSETDALKNRSTLSRSEFISMIQDHSDYNQIAFISLQDLKGSKYFGDGPYDKLKWVADTNWDLLVIDEAHEGIDTFKTDKAFNRLTRKWTLHLSGTPFKALASDKFTEDQVYTWSYEDEQAAKKNWSEDSNNPYEDLPTLNLFTYQLSSMMTDKVNQGTQVDEEEIPYYFDLNEFFAVNEGGKFIYEADVIKFLDALTHNEKYPFSTSELRDELKHTFWLLNRVASAKALEKLLKKHPVFKDYEVVVAAGNGKGANEADDIQANEASLVRVLKAIEENDKTITLSVGQLTTGVTVKPWTAVLMLSNIKSPSVYMQAAFRAQNAYSFEDEEGNLKRKENAYVFDFAPERTLILFDEFANNLKKSTVNGAGTSQERKANIQNLLNFLPVIGEDSEGRMMELDAEKVLTIPHQLKATEVVRHGFMSNFLFTNISSIFQAPPIVQETLNQLEPAKEDKKKNKIIDTGAIATDENGNVQVSDKIVINKTEAIFGDEKVVEVTDDLRTNIGKMDINSAEKFINQVADTAVKTIRPDLETVKSQFENVHKSDIDRMQKTMQNHVEQEVKEKYLSFDHKQAEIKRNYEEKLNEAVTERERTAILLAEKVDLSTAFQELQTDLMSDLSTTLAEAQEAAVKEQEIRQTERKKASIEQDVRDHLRGFSRTIPSFIMAYGDENLTLANFDEYAPDNVFEEVTGITEDQFRFLRDGGDYMDEETGEMKHYEGHLFDEVVFNQSIQEFLSLKSKLANYFDDSQTEDIFDYIPLQKTNQKFTPRKYVKLMVDSLEDENPDIFEDLNRTFFDPYVKSGLYLTEVAKKLYHSQIHKAAFPNGQERIKHILENQVFGAAPTEIIYHIAKTFVYGQFDHIDTRNLKQLDLVPAAKNGTMQDAVAQAFGGEKK</sequence>
<reference evidence="2 3" key="1">
    <citation type="submission" date="2018-06" db="EMBL/GenBank/DDBJ databases">
        <authorList>
            <consortium name="Pathogen Informatics"/>
            <person name="Doyle S."/>
        </authorList>
    </citation>
    <scope>NUCLEOTIDE SEQUENCE [LARGE SCALE GENOMIC DNA]</scope>
    <source>
        <strain evidence="2 3">NCTC12278</strain>
    </source>
</reference>
<dbReference type="SUPFAM" id="SSF52540">
    <property type="entry name" value="P-loop containing nucleoside triphosphate hydrolases"/>
    <property type="match status" value="2"/>
</dbReference>
<dbReference type="RefSeq" id="WP_018030344.1">
    <property type="nucleotide sequence ID" value="NZ_LS483343.1"/>
</dbReference>
<name>A0A2X3VHS8_9STRE</name>
<dbReference type="Pfam" id="PF04851">
    <property type="entry name" value="ResIII"/>
    <property type="match status" value="1"/>
</dbReference>
<feature type="domain" description="Helicase/UvrB N-terminal" evidence="1">
    <location>
        <begin position="132"/>
        <end position="309"/>
    </location>
</feature>
<dbReference type="InterPro" id="IPR027417">
    <property type="entry name" value="P-loop_NTPase"/>
</dbReference>
<keyword evidence="2" id="KW-0255">Endonuclease</keyword>
<dbReference type="GO" id="GO:0003677">
    <property type="term" value="F:DNA binding"/>
    <property type="evidence" value="ECO:0007669"/>
    <property type="project" value="InterPro"/>
</dbReference>
<organism evidence="2 3">
    <name type="scientific">Streptococcus ferus</name>
    <dbReference type="NCBI Taxonomy" id="1345"/>
    <lineage>
        <taxon>Bacteria</taxon>
        <taxon>Bacillati</taxon>
        <taxon>Bacillota</taxon>
        <taxon>Bacilli</taxon>
        <taxon>Lactobacillales</taxon>
        <taxon>Streptococcaceae</taxon>
        <taxon>Streptococcus</taxon>
    </lineage>
</organism>
<evidence type="ECO:0000313" key="2">
    <source>
        <dbReference type="EMBL" id="SQF40920.1"/>
    </source>
</evidence>
<evidence type="ECO:0000313" key="3">
    <source>
        <dbReference type="Proteomes" id="UP000249495"/>
    </source>
</evidence>
<dbReference type="Proteomes" id="UP000249495">
    <property type="component" value="Chromosome 1"/>
</dbReference>
<dbReference type="GO" id="GO:0016787">
    <property type="term" value="F:hydrolase activity"/>
    <property type="evidence" value="ECO:0007669"/>
    <property type="project" value="InterPro"/>
</dbReference>
<protein>
    <submittedName>
        <fullName evidence="2">Type II restriction endonuclease</fullName>
    </submittedName>
</protein>
<accession>A0A2X3VHS8</accession>
<evidence type="ECO:0000259" key="1">
    <source>
        <dbReference type="Pfam" id="PF04851"/>
    </source>
</evidence>
<gene>
    <name evidence="2" type="ORF">NCTC12278_01499</name>
</gene>
<keyword evidence="2" id="KW-0540">Nuclease</keyword>
<keyword evidence="3" id="KW-1185">Reference proteome</keyword>
<dbReference type="Gene3D" id="3.40.50.300">
    <property type="entry name" value="P-loop containing nucleotide triphosphate hydrolases"/>
    <property type="match status" value="2"/>
</dbReference>
<dbReference type="InterPro" id="IPR006935">
    <property type="entry name" value="Helicase/UvrB_N"/>
</dbReference>
<dbReference type="InterPro" id="IPR029063">
    <property type="entry name" value="SAM-dependent_MTases_sf"/>
</dbReference>